<dbReference type="AlphaFoldDB" id="A0AAE3IM48"/>
<dbReference type="InterPro" id="IPR033985">
    <property type="entry name" value="SusD-like_N"/>
</dbReference>
<feature type="signal peptide" evidence="6">
    <location>
        <begin position="1"/>
        <end position="22"/>
    </location>
</feature>
<dbReference type="PROSITE" id="PS51257">
    <property type="entry name" value="PROKAR_LIPOPROTEIN"/>
    <property type="match status" value="1"/>
</dbReference>
<evidence type="ECO:0000259" key="7">
    <source>
        <dbReference type="Pfam" id="PF07980"/>
    </source>
</evidence>
<protein>
    <submittedName>
        <fullName evidence="9">RagB/SusD family nutrient uptake outer membrane protein</fullName>
    </submittedName>
</protein>
<evidence type="ECO:0000313" key="9">
    <source>
        <dbReference type="EMBL" id="MCU7693560.1"/>
    </source>
</evidence>
<evidence type="ECO:0000256" key="2">
    <source>
        <dbReference type="ARBA" id="ARBA00006275"/>
    </source>
</evidence>
<proteinExistence type="inferred from homology"/>
<dbReference type="InterPro" id="IPR011990">
    <property type="entry name" value="TPR-like_helical_dom_sf"/>
</dbReference>
<dbReference type="Gene3D" id="1.25.40.390">
    <property type="match status" value="1"/>
</dbReference>
<sequence>MKLHKIHIVAILFLGASSMLLSSCNKFLEENPLDTKVATQFWKTASDAKSAVNGLYFGGVPYLHNIDVDGGWTPKATMWGGVMSGLFVDKRKDRTFTNASENGTFNIESFNSTAQKLWSEYYIGISRANFVIANAPKMAGVLDEATMNNYLAQGKFFRALAYFSLVKDFGDVPLISEPYTSTEGIFKERTPAVDIYKFIEKDLLEIAEGSALPNKAFYDNGAYVTKPMAQSLLAQVYLQWAGAPLNGGIEYYTKAADMAKKVITGGQHALIDPNGTTNGRNSAFNIIKTTKSSNEIIYAKEYDMTNFNVGNSYAVRSIGADAFQWKDTSNKNVFKPGGDVLYNAYLPSNILINSYASNDIRGMEKQFFFREFTDATKLTHTLNNIGNWAWFDSTGLVNGRDGDYNMPIIRYAEILLIAAEGLARTGQEAEARGYLNQVRKRAGLTDETASGSALIQSILTERFHEFPLEFKIWDDIRRTRLYPEEDGARSGRLKWTPLASAKIQNKPEGVVKVGAIPEHALLWPIPLREMQANPSLKNQNPGWN</sequence>
<comment type="similarity">
    <text evidence="2">Belongs to the SusD family.</text>
</comment>
<evidence type="ECO:0000256" key="5">
    <source>
        <dbReference type="ARBA" id="ARBA00023237"/>
    </source>
</evidence>
<evidence type="ECO:0000256" key="3">
    <source>
        <dbReference type="ARBA" id="ARBA00022729"/>
    </source>
</evidence>
<feature type="domain" description="SusD-like N-terminal" evidence="8">
    <location>
        <begin position="107"/>
        <end position="238"/>
    </location>
</feature>
<dbReference type="Pfam" id="PF07980">
    <property type="entry name" value="SusD_RagB"/>
    <property type="match status" value="1"/>
</dbReference>
<evidence type="ECO:0000313" key="10">
    <source>
        <dbReference type="Proteomes" id="UP001209317"/>
    </source>
</evidence>
<dbReference type="Proteomes" id="UP001209317">
    <property type="component" value="Unassembled WGS sequence"/>
</dbReference>
<keyword evidence="10" id="KW-1185">Reference proteome</keyword>
<comment type="caution">
    <text evidence="9">The sequence shown here is derived from an EMBL/GenBank/DDBJ whole genome shotgun (WGS) entry which is preliminary data.</text>
</comment>
<dbReference type="RefSeq" id="WP_263037048.1">
    <property type="nucleotide sequence ID" value="NZ_JAOTPL010000003.1"/>
</dbReference>
<accession>A0AAE3IM48</accession>
<keyword evidence="4" id="KW-0472">Membrane</keyword>
<comment type="subcellular location">
    <subcellularLocation>
        <location evidence="1">Cell outer membrane</location>
    </subcellularLocation>
</comment>
<organism evidence="9 10">
    <name type="scientific">Haoranjiania flava</name>
    <dbReference type="NCBI Taxonomy" id="1856322"/>
    <lineage>
        <taxon>Bacteria</taxon>
        <taxon>Pseudomonadati</taxon>
        <taxon>Bacteroidota</taxon>
        <taxon>Chitinophagia</taxon>
        <taxon>Chitinophagales</taxon>
        <taxon>Chitinophagaceae</taxon>
        <taxon>Haoranjiania</taxon>
    </lineage>
</organism>
<evidence type="ECO:0000256" key="1">
    <source>
        <dbReference type="ARBA" id="ARBA00004442"/>
    </source>
</evidence>
<feature type="chain" id="PRO_5041911950" evidence="6">
    <location>
        <begin position="23"/>
        <end position="544"/>
    </location>
</feature>
<evidence type="ECO:0000256" key="4">
    <source>
        <dbReference type="ARBA" id="ARBA00023136"/>
    </source>
</evidence>
<keyword evidence="3 6" id="KW-0732">Signal</keyword>
<evidence type="ECO:0000259" key="8">
    <source>
        <dbReference type="Pfam" id="PF14322"/>
    </source>
</evidence>
<feature type="domain" description="RagB/SusD" evidence="7">
    <location>
        <begin position="398"/>
        <end position="543"/>
    </location>
</feature>
<name>A0AAE3IM48_9BACT</name>
<dbReference type="CDD" id="cd08977">
    <property type="entry name" value="SusD"/>
    <property type="match status" value="1"/>
</dbReference>
<dbReference type="InterPro" id="IPR012944">
    <property type="entry name" value="SusD_RagB_dom"/>
</dbReference>
<gene>
    <name evidence="9" type="ORF">OD355_03415</name>
</gene>
<dbReference type="SUPFAM" id="SSF48452">
    <property type="entry name" value="TPR-like"/>
    <property type="match status" value="1"/>
</dbReference>
<reference evidence="9" key="1">
    <citation type="submission" date="2022-10" db="EMBL/GenBank/DDBJ databases">
        <authorList>
            <person name="Kim H.S."/>
            <person name="Kim J.-S."/>
            <person name="Suh M.K."/>
            <person name="Eom M.K."/>
            <person name="Lee J.-S."/>
        </authorList>
    </citation>
    <scope>NUCLEOTIDE SEQUENCE</scope>
    <source>
        <strain evidence="9">LIP-5</strain>
    </source>
</reference>
<evidence type="ECO:0000256" key="6">
    <source>
        <dbReference type="SAM" id="SignalP"/>
    </source>
</evidence>
<dbReference type="EMBL" id="JAOTPL010000003">
    <property type="protein sequence ID" value="MCU7693560.1"/>
    <property type="molecule type" value="Genomic_DNA"/>
</dbReference>
<dbReference type="Pfam" id="PF14322">
    <property type="entry name" value="SusD-like_3"/>
    <property type="match status" value="1"/>
</dbReference>
<dbReference type="GO" id="GO:0009279">
    <property type="term" value="C:cell outer membrane"/>
    <property type="evidence" value="ECO:0007669"/>
    <property type="project" value="UniProtKB-SubCell"/>
</dbReference>
<keyword evidence="5" id="KW-0998">Cell outer membrane</keyword>